<dbReference type="GO" id="GO:0005886">
    <property type="term" value="C:plasma membrane"/>
    <property type="evidence" value="ECO:0007669"/>
    <property type="project" value="TreeGrafter"/>
</dbReference>
<proteinExistence type="predicted"/>
<dbReference type="EMBL" id="SNYI01000002">
    <property type="protein sequence ID" value="TDQ31378.1"/>
    <property type="molecule type" value="Genomic_DNA"/>
</dbReference>
<feature type="transmembrane region" description="Helical" evidence="5">
    <location>
        <begin position="146"/>
        <end position="166"/>
    </location>
</feature>
<evidence type="ECO:0000259" key="6">
    <source>
        <dbReference type="Pfam" id="PF00924"/>
    </source>
</evidence>
<evidence type="ECO:0000313" key="8">
    <source>
        <dbReference type="Proteomes" id="UP000295468"/>
    </source>
</evidence>
<dbReference type="Pfam" id="PF00924">
    <property type="entry name" value="MS_channel_2nd"/>
    <property type="match status" value="1"/>
</dbReference>
<dbReference type="SUPFAM" id="SSF50182">
    <property type="entry name" value="Sm-like ribonucleoproteins"/>
    <property type="match status" value="1"/>
</dbReference>
<feature type="transmembrane region" description="Helical" evidence="5">
    <location>
        <begin position="77"/>
        <end position="95"/>
    </location>
</feature>
<dbReference type="GO" id="GO:0071470">
    <property type="term" value="P:cellular response to osmotic stress"/>
    <property type="evidence" value="ECO:0007669"/>
    <property type="project" value="InterPro"/>
</dbReference>
<evidence type="ECO:0000313" key="7">
    <source>
        <dbReference type="EMBL" id="TDQ31378.1"/>
    </source>
</evidence>
<evidence type="ECO:0000256" key="5">
    <source>
        <dbReference type="SAM" id="Phobius"/>
    </source>
</evidence>
<dbReference type="Proteomes" id="UP000295468">
    <property type="component" value="Unassembled WGS sequence"/>
</dbReference>
<dbReference type="InterPro" id="IPR030192">
    <property type="entry name" value="YbdG"/>
</dbReference>
<keyword evidence="3 5" id="KW-1133">Transmembrane helix</keyword>
<evidence type="ECO:0000256" key="3">
    <source>
        <dbReference type="ARBA" id="ARBA00022989"/>
    </source>
</evidence>
<keyword evidence="2 5" id="KW-0812">Transmembrane</keyword>
<reference evidence="7 8" key="1">
    <citation type="submission" date="2019-03" db="EMBL/GenBank/DDBJ databases">
        <title>Genomic Encyclopedia of Archaeal and Bacterial Type Strains, Phase II (KMG-II): from individual species to whole genera.</title>
        <authorList>
            <person name="Goeker M."/>
        </authorList>
    </citation>
    <scope>NUCLEOTIDE SEQUENCE [LARGE SCALE GENOMIC DNA]</scope>
    <source>
        <strain evidence="7 8">DSM 18435</strain>
    </source>
</reference>
<dbReference type="InterPro" id="IPR006685">
    <property type="entry name" value="MscS_channel_2nd"/>
</dbReference>
<comment type="subcellular location">
    <subcellularLocation>
        <location evidence="1">Membrane</location>
    </subcellularLocation>
</comment>
<feature type="transmembrane region" description="Helical" evidence="5">
    <location>
        <begin position="172"/>
        <end position="189"/>
    </location>
</feature>
<keyword evidence="4 5" id="KW-0472">Membrane</keyword>
<dbReference type="Gene3D" id="2.30.30.60">
    <property type="match status" value="1"/>
</dbReference>
<comment type="caution">
    <text evidence="7">The sequence shown here is derived from an EMBL/GenBank/DDBJ whole genome shotgun (WGS) entry which is preliminary data.</text>
</comment>
<evidence type="ECO:0000256" key="1">
    <source>
        <dbReference type="ARBA" id="ARBA00004370"/>
    </source>
</evidence>
<keyword evidence="8" id="KW-1185">Reference proteome</keyword>
<organism evidence="7 8">
    <name type="scientific">Zeaxanthinibacter enoshimensis</name>
    <dbReference type="NCBI Taxonomy" id="392009"/>
    <lineage>
        <taxon>Bacteria</taxon>
        <taxon>Pseudomonadati</taxon>
        <taxon>Bacteroidota</taxon>
        <taxon>Flavobacteriia</taxon>
        <taxon>Flavobacteriales</taxon>
        <taxon>Flavobacteriaceae</taxon>
        <taxon>Zeaxanthinibacter</taxon>
    </lineage>
</organism>
<dbReference type="PANTHER" id="PTHR30414:SF0">
    <property type="entry name" value="MINICONDUCTANCE MECHANOSENSITIVE CHANNEL YBDG"/>
    <property type="match status" value="1"/>
</dbReference>
<dbReference type="InterPro" id="IPR010920">
    <property type="entry name" value="LSM_dom_sf"/>
</dbReference>
<dbReference type="AlphaFoldDB" id="A0A4R6TNA9"/>
<accession>A0A4R6TNA9</accession>
<dbReference type="InterPro" id="IPR023408">
    <property type="entry name" value="MscS_beta-dom_sf"/>
</dbReference>
<dbReference type="OrthoDB" id="9775207at2"/>
<dbReference type="GO" id="GO:0008381">
    <property type="term" value="F:mechanosensitive monoatomic ion channel activity"/>
    <property type="evidence" value="ECO:0007669"/>
    <property type="project" value="InterPro"/>
</dbReference>
<dbReference type="PANTHER" id="PTHR30414">
    <property type="entry name" value="MINICONDUCTANCE MECHANOSENSITIVE CHANNEL YBDG"/>
    <property type="match status" value="1"/>
</dbReference>
<protein>
    <submittedName>
        <fullName evidence="7">Miniconductance mechanosensitive channel</fullName>
    </submittedName>
</protein>
<feature type="domain" description="Mechanosensitive ion channel MscS" evidence="6">
    <location>
        <begin position="191"/>
        <end position="259"/>
    </location>
</feature>
<name>A0A4R6TNA9_9FLAO</name>
<sequence length="420" mass="48247">MDNGFVHFLYDYFLELGMSEYAAHLLNSATLLVVAILLALAMDYIIWKILRYIAINIARRSRTNFDNFLVTNRVPRGVAHLPPLVFMLEMVKWIFVDYPTIGYWALKFFQVLAVILILRIVKRVLASIKDYLKTLPRFRDKPIDSYIQVFMIFAWVTGLLMIIALITGSTLWKFFASFGAASAIILLIFKDTILGLVASIQVSANDMVRIGDWITFEKFGADGYVIEINLATVKVQNFDMTITTIPTYSLIADSFQNWRGMRESGGRRIKRAIILQQRSVRFLKPEEVESLKKIQLISAYITQRTEKIDQHNADHKADKTLAINGRNLTNLGLFRKYAETYLEHHSAINKKMTLMCRQMAPTSQGIPIEIYAFSTDKRWENYEYIMADIFDHLIAATPYFGLKIFELPTALETSLANEKG</sequence>
<feature type="transmembrane region" description="Helical" evidence="5">
    <location>
        <begin position="101"/>
        <end position="125"/>
    </location>
</feature>
<gene>
    <name evidence="7" type="ORF">CLV82_2086</name>
</gene>
<evidence type="ECO:0000256" key="4">
    <source>
        <dbReference type="ARBA" id="ARBA00023136"/>
    </source>
</evidence>
<evidence type="ECO:0000256" key="2">
    <source>
        <dbReference type="ARBA" id="ARBA00022692"/>
    </source>
</evidence>
<dbReference type="RefSeq" id="WP_133644209.1">
    <property type="nucleotide sequence ID" value="NZ_SNYI01000002.1"/>
</dbReference>